<keyword evidence="6 10" id="KW-0274">FAD</keyword>
<feature type="binding site" evidence="11">
    <location>
        <position position="248"/>
    </location>
    <ligand>
        <name>Mg(2+)</name>
        <dbReference type="ChEBI" id="CHEBI:18420"/>
    </ligand>
</feature>
<evidence type="ECO:0000256" key="3">
    <source>
        <dbReference type="ARBA" id="ARBA00022630"/>
    </source>
</evidence>
<dbReference type="SUPFAM" id="SSF143631">
    <property type="entry name" value="ApbE-like"/>
    <property type="match status" value="1"/>
</dbReference>
<dbReference type="EC" id="2.7.1.180" evidence="1 10"/>
<evidence type="ECO:0000313" key="12">
    <source>
        <dbReference type="EMBL" id="AOH86578.1"/>
    </source>
</evidence>
<dbReference type="Gene3D" id="3.10.520.10">
    <property type="entry name" value="ApbE-like domains"/>
    <property type="match status" value="1"/>
</dbReference>
<dbReference type="Proteomes" id="UP000094256">
    <property type="component" value="Chromosome"/>
</dbReference>
<evidence type="ECO:0000256" key="2">
    <source>
        <dbReference type="ARBA" id="ARBA00016337"/>
    </source>
</evidence>
<comment type="catalytic activity">
    <reaction evidence="9 10">
        <text>L-threonyl-[protein] + FAD = FMN-L-threonyl-[protein] + AMP + H(+)</text>
        <dbReference type="Rhea" id="RHEA:36847"/>
        <dbReference type="Rhea" id="RHEA-COMP:11060"/>
        <dbReference type="Rhea" id="RHEA-COMP:11061"/>
        <dbReference type="ChEBI" id="CHEBI:15378"/>
        <dbReference type="ChEBI" id="CHEBI:30013"/>
        <dbReference type="ChEBI" id="CHEBI:57692"/>
        <dbReference type="ChEBI" id="CHEBI:74257"/>
        <dbReference type="ChEBI" id="CHEBI:456215"/>
        <dbReference type="EC" id="2.7.1.180"/>
    </reaction>
</comment>
<name>A0A1B3ZGM0_9SPHN</name>
<evidence type="ECO:0000256" key="6">
    <source>
        <dbReference type="ARBA" id="ARBA00022827"/>
    </source>
</evidence>
<sequence>MGTVWRVRCAVPAAFDPEALRAAIVRRLAGLVAEMSHWQPDSRLSRFNRAPAGRWMKLPRDFATVIAAGLDIAARSGGAFDPAIGRLVDLWGFGPRPHARVPTDAQIAAGLAVSGWQRLAFDRAAGWLRQPGGVALDLSGIAKGYAVDAVARLLTGHGIAHALVEIGGECLGMGVRPDLDPWWVDIETPPDAGIAPLRVALHGLAVATSGDYVRGHHTLDPRTGHPARAVTSLSVLHPSAMIADAWASALTVLGPQAGAALATREGLAVRCVSRSGEGVREWLSPALAAMLA</sequence>
<evidence type="ECO:0000256" key="9">
    <source>
        <dbReference type="ARBA" id="ARBA00048540"/>
    </source>
</evidence>
<gene>
    <name evidence="12" type="ORF">AWL63_06520</name>
</gene>
<dbReference type="GO" id="GO:0016740">
    <property type="term" value="F:transferase activity"/>
    <property type="evidence" value="ECO:0007669"/>
    <property type="project" value="UniProtKB-UniRule"/>
</dbReference>
<evidence type="ECO:0000256" key="10">
    <source>
        <dbReference type="PIRNR" id="PIRNR006268"/>
    </source>
</evidence>
<organism evidence="12 13">
    <name type="scientific">Sphingomonas panacis</name>
    <dbReference type="NCBI Taxonomy" id="1560345"/>
    <lineage>
        <taxon>Bacteria</taxon>
        <taxon>Pseudomonadati</taxon>
        <taxon>Pseudomonadota</taxon>
        <taxon>Alphaproteobacteria</taxon>
        <taxon>Sphingomonadales</taxon>
        <taxon>Sphingomonadaceae</taxon>
        <taxon>Sphingomonas</taxon>
    </lineage>
</organism>
<dbReference type="PANTHER" id="PTHR30040:SF2">
    <property type="entry name" value="FAD:PROTEIN FMN TRANSFERASE"/>
    <property type="match status" value="1"/>
</dbReference>
<evidence type="ECO:0000256" key="4">
    <source>
        <dbReference type="ARBA" id="ARBA00022679"/>
    </source>
</evidence>
<dbReference type="InterPro" id="IPR003374">
    <property type="entry name" value="ApbE-like_sf"/>
</dbReference>
<dbReference type="AlphaFoldDB" id="A0A1B3ZGM0"/>
<dbReference type="PIRSF" id="PIRSF006268">
    <property type="entry name" value="ApbE"/>
    <property type="match status" value="1"/>
</dbReference>
<evidence type="ECO:0000256" key="1">
    <source>
        <dbReference type="ARBA" id="ARBA00011955"/>
    </source>
</evidence>
<dbReference type="Pfam" id="PF02424">
    <property type="entry name" value="ApbE"/>
    <property type="match status" value="1"/>
</dbReference>
<comment type="similarity">
    <text evidence="10">Belongs to the ApbE family.</text>
</comment>
<protein>
    <recommendedName>
        <fullName evidence="2 10">FAD:protein FMN transferase</fullName>
        <ecNumber evidence="1 10">2.7.1.180</ecNumber>
    </recommendedName>
    <alternativeName>
        <fullName evidence="8 10">Flavin transferase</fullName>
    </alternativeName>
</protein>
<keyword evidence="4 10" id="KW-0808">Transferase</keyword>
<feature type="binding site" evidence="11">
    <location>
        <position position="140"/>
    </location>
    <ligand>
        <name>Mg(2+)</name>
        <dbReference type="ChEBI" id="CHEBI:18420"/>
    </ligand>
</feature>
<dbReference type="RefSeq" id="WP_069207104.1">
    <property type="nucleotide sequence ID" value="NZ_CP014168.1"/>
</dbReference>
<dbReference type="OrthoDB" id="9778595at2"/>
<evidence type="ECO:0000256" key="11">
    <source>
        <dbReference type="PIRSR" id="PIRSR006268-2"/>
    </source>
</evidence>
<comment type="cofactor">
    <cofactor evidence="11">
        <name>Mg(2+)</name>
        <dbReference type="ChEBI" id="CHEBI:18420"/>
    </cofactor>
    <cofactor evidence="11">
        <name>Mn(2+)</name>
        <dbReference type="ChEBI" id="CHEBI:29035"/>
    </cofactor>
    <text evidence="11">Magnesium. Can also use manganese.</text>
</comment>
<dbReference type="KEGG" id="span:AWL63_06520"/>
<proteinExistence type="inferred from homology"/>
<evidence type="ECO:0000313" key="13">
    <source>
        <dbReference type="Proteomes" id="UP000094256"/>
    </source>
</evidence>
<feature type="binding site" evidence="11">
    <location>
        <position position="244"/>
    </location>
    <ligand>
        <name>Mg(2+)</name>
        <dbReference type="ChEBI" id="CHEBI:18420"/>
    </ligand>
</feature>
<dbReference type="EMBL" id="CP014168">
    <property type="protein sequence ID" value="AOH86578.1"/>
    <property type="molecule type" value="Genomic_DNA"/>
</dbReference>
<dbReference type="InterPro" id="IPR024932">
    <property type="entry name" value="ApbE"/>
</dbReference>
<dbReference type="STRING" id="1560345.AWL63_06520"/>
<evidence type="ECO:0000256" key="8">
    <source>
        <dbReference type="ARBA" id="ARBA00031306"/>
    </source>
</evidence>
<dbReference type="PANTHER" id="PTHR30040">
    <property type="entry name" value="THIAMINE BIOSYNTHESIS LIPOPROTEIN APBE"/>
    <property type="match status" value="1"/>
</dbReference>
<keyword evidence="13" id="KW-1185">Reference proteome</keyword>
<reference evidence="12 13" key="1">
    <citation type="submission" date="2016-01" db="EMBL/GenBank/DDBJ databases">
        <title>Complete genome and mega plasmid sequence of Sphingomonas panacis DCY99 elicits systemic resistance in rice to Xanthomonas oryzae.</title>
        <authorList>
            <person name="Kim Y.J."/>
            <person name="Yang D.C."/>
            <person name="Sing P."/>
        </authorList>
    </citation>
    <scope>NUCLEOTIDE SEQUENCE [LARGE SCALE GENOMIC DNA]</scope>
    <source>
        <strain evidence="12 13">DCY99</strain>
    </source>
</reference>
<dbReference type="GO" id="GO:0046872">
    <property type="term" value="F:metal ion binding"/>
    <property type="evidence" value="ECO:0007669"/>
    <property type="project" value="UniProtKB-UniRule"/>
</dbReference>
<keyword evidence="5 10" id="KW-0479">Metal-binding</keyword>
<keyword evidence="3 10" id="KW-0285">Flavoprotein</keyword>
<accession>A0A1B3ZGM0</accession>
<evidence type="ECO:0000256" key="5">
    <source>
        <dbReference type="ARBA" id="ARBA00022723"/>
    </source>
</evidence>
<evidence type="ECO:0000256" key="7">
    <source>
        <dbReference type="ARBA" id="ARBA00022842"/>
    </source>
</evidence>
<keyword evidence="7 10" id="KW-0460">Magnesium</keyword>